<dbReference type="PANTHER" id="PTHR30560:SF3">
    <property type="entry name" value="TRIGGER FACTOR-LIKE PROTEIN TIG, CHLOROPLASTIC"/>
    <property type="match status" value="1"/>
</dbReference>
<dbReference type="GO" id="GO:0003755">
    <property type="term" value="F:peptidyl-prolyl cis-trans isomerase activity"/>
    <property type="evidence" value="ECO:0007669"/>
    <property type="project" value="TreeGrafter"/>
</dbReference>
<dbReference type="Pfam" id="PF05697">
    <property type="entry name" value="Trigger_N"/>
    <property type="match status" value="1"/>
</dbReference>
<proteinExistence type="predicted"/>
<dbReference type="STRING" id="1189621.A3SI_12669"/>
<dbReference type="InterPro" id="IPR005215">
    <property type="entry name" value="Trig_fac"/>
</dbReference>
<gene>
    <name evidence="2" type="ORF">A3SI_12669</name>
</gene>
<dbReference type="InterPro" id="IPR037041">
    <property type="entry name" value="Trigger_fac_C_sf"/>
</dbReference>
<dbReference type="InterPro" id="IPR027304">
    <property type="entry name" value="Trigger_fact/SurA_dom_sf"/>
</dbReference>
<keyword evidence="3" id="KW-1185">Reference proteome</keyword>
<dbReference type="EMBL" id="AJYA01000028">
    <property type="protein sequence ID" value="EIM75699.1"/>
    <property type="molecule type" value="Genomic_DNA"/>
</dbReference>
<accession>I5C1J7</accession>
<dbReference type="InterPro" id="IPR008881">
    <property type="entry name" value="Trigger_fac_ribosome-bd_bac"/>
</dbReference>
<dbReference type="AlphaFoldDB" id="I5C1J7"/>
<dbReference type="NCBIfam" id="TIGR00115">
    <property type="entry name" value="tig"/>
    <property type="match status" value="1"/>
</dbReference>
<dbReference type="GO" id="GO:0044183">
    <property type="term" value="F:protein folding chaperone"/>
    <property type="evidence" value="ECO:0007669"/>
    <property type="project" value="TreeGrafter"/>
</dbReference>
<evidence type="ECO:0000313" key="2">
    <source>
        <dbReference type="EMBL" id="EIM75699.1"/>
    </source>
</evidence>
<sequence length="454" mass="51365">MIKSYSIQNSLALEITLDKHTENQASVKITLNEADYQPKVDAKLKDYAKKANIKGFRPGKAPVGIVKKMYGTSVLVEEINTILSEELNNYLKAQSFRILGEPLPEIEDADAIDWKNQKTFDFTYRIGFVEDVQVQVDASLAATAYEIELDEKTIQDTITNLREQNGEKVDAEASAEGDSLKGVLKAVNGEFEEEVSFELSAVNEKSLKKFLGLKVGDIVEFDPSKTISANLAETFNVSEEDVAKLAGPCTLIVEKISRTQPVELNQEFFDRAFGPGVVSTEEEFEAKVKELLAENYNRELRVFADEELKKTLLAQANIQLPEEFLKEWLIRSNEGKVSTEEVEREYPAYARQLSWSLISNAIAKANDIQATHEEVLARTRAMIREQMGMYGMSEQIEQYMDTFVDNYLKEKEGNNYMQMLTSIQNDKVLDFVREKAEAATEVVTVEKFKSMLEN</sequence>
<dbReference type="Gene3D" id="1.10.3120.10">
    <property type="entry name" value="Trigger factor, C-terminal domain"/>
    <property type="match status" value="1"/>
</dbReference>
<organism evidence="2 3">
    <name type="scientific">Nitritalea halalkaliphila LW7</name>
    <dbReference type="NCBI Taxonomy" id="1189621"/>
    <lineage>
        <taxon>Bacteria</taxon>
        <taxon>Pseudomonadati</taxon>
        <taxon>Bacteroidota</taxon>
        <taxon>Cytophagia</taxon>
        <taxon>Cytophagales</taxon>
        <taxon>Cyclobacteriaceae</taxon>
        <taxon>Nitritalea</taxon>
    </lineage>
</organism>
<evidence type="ECO:0000313" key="3">
    <source>
        <dbReference type="Proteomes" id="UP000005551"/>
    </source>
</evidence>
<feature type="domain" description="Trigger factor ribosome-binding bacterial" evidence="1">
    <location>
        <begin position="14"/>
        <end position="161"/>
    </location>
</feature>
<dbReference type="PANTHER" id="PTHR30560">
    <property type="entry name" value="TRIGGER FACTOR CHAPERONE AND PEPTIDYL-PROLYL CIS/TRANS ISOMERASE"/>
    <property type="match status" value="1"/>
</dbReference>
<dbReference type="PIRSF" id="PIRSF003095">
    <property type="entry name" value="Trigger_factor"/>
    <property type="match status" value="1"/>
</dbReference>
<dbReference type="SUPFAM" id="SSF109998">
    <property type="entry name" value="Triger factor/SurA peptide-binding domain-like"/>
    <property type="match status" value="1"/>
</dbReference>
<comment type="caution">
    <text evidence="2">The sequence shown here is derived from an EMBL/GenBank/DDBJ whole genome shotgun (WGS) entry which is preliminary data.</text>
</comment>
<dbReference type="GO" id="GO:0043335">
    <property type="term" value="P:protein unfolding"/>
    <property type="evidence" value="ECO:0007669"/>
    <property type="project" value="TreeGrafter"/>
</dbReference>
<evidence type="ECO:0000259" key="1">
    <source>
        <dbReference type="Pfam" id="PF05697"/>
    </source>
</evidence>
<protein>
    <submittedName>
        <fullName evidence="2">Trigger factor</fullName>
    </submittedName>
</protein>
<reference evidence="2 3" key="1">
    <citation type="submission" date="2012-05" db="EMBL/GenBank/DDBJ databases">
        <title>Genome sequence of Nitritalea halalkaliphila LW7.</title>
        <authorList>
            <person name="Jangir P.K."/>
            <person name="Singh A."/>
            <person name="Shivaji S."/>
            <person name="Sharma R."/>
        </authorList>
    </citation>
    <scope>NUCLEOTIDE SEQUENCE [LARGE SCALE GENOMIC DNA]</scope>
    <source>
        <strain evidence="2 3">LW7</strain>
    </source>
</reference>
<dbReference type="Proteomes" id="UP000005551">
    <property type="component" value="Unassembled WGS sequence"/>
</dbReference>
<dbReference type="InterPro" id="IPR036611">
    <property type="entry name" value="Trigger_fac_ribosome-bd_sf"/>
</dbReference>
<name>I5C1J7_9BACT</name>
<dbReference type="Gene3D" id="3.30.70.1050">
    <property type="entry name" value="Trigger factor ribosome-binding domain"/>
    <property type="match status" value="1"/>
</dbReference>
<dbReference type="GO" id="GO:0051083">
    <property type="term" value="P:'de novo' cotranslational protein folding"/>
    <property type="evidence" value="ECO:0007669"/>
    <property type="project" value="TreeGrafter"/>
</dbReference>
<dbReference type="SUPFAM" id="SSF102735">
    <property type="entry name" value="Trigger factor ribosome-binding domain"/>
    <property type="match status" value="1"/>
</dbReference>
<dbReference type="GO" id="GO:0015031">
    <property type="term" value="P:protein transport"/>
    <property type="evidence" value="ECO:0007669"/>
    <property type="project" value="InterPro"/>
</dbReference>
<dbReference type="PATRIC" id="fig|1189621.3.peg.2644"/>
<dbReference type="GO" id="GO:0043022">
    <property type="term" value="F:ribosome binding"/>
    <property type="evidence" value="ECO:0007669"/>
    <property type="project" value="TreeGrafter"/>
</dbReference>